<dbReference type="GO" id="GO:0005737">
    <property type="term" value="C:cytoplasm"/>
    <property type="evidence" value="ECO:0007669"/>
    <property type="project" value="UniProtKB-SubCell"/>
</dbReference>
<dbReference type="InterPro" id="IPR023151">
    <property type="entry name" value="PEP_util_CS"/>
</dbReference>
<dbReference type="PANTHER" id="PTHR46244:SF3">
    <property type="entry name" value="PHOSPHOENOLPYRUVATE-PROTEIN PHOSPHOTRANSFERASE"/>
    <property type="match status" value="1"/>
</dbReference>
<keyword evidence="21" id="KW-0175">Coiled coil</keyword>
<keyword evidence="13 17" id="KW-0479">Metal-binding</keyword>
<evidence type="ECO:0000313" key="26">
    <source>
        <dbReference type="Proteomes" id="UP000032740"/>
    </source>
</evidence>
<feature type="binding site" evidence="20">
    <location>
        <position position="455"/>
    </location>
    <ligand>
        <name>Mg(2+)</name>
        <dbReference type="ChEBI" id="CHEBI:18420"/>
    </ligand>
</feature>
<dbReference type="GO" id="GO:0009401">
    <property type="term" value="P:phosphoenolpyruvate-dependent sugar phosphotransferase system"/>
    <property type="evidence" value="ECO:0007669"/>
    <property type="project" value="UniProtKB-KW"/>
</dbReference>
<evidence type="ECO:0000256" key="13">
    <source>
        <dbReference type="ARBA" id="ARBA00022723"/>
    </source>
</evidence>
<dbReference type="InterPro" id="IPR008279">
    <property type="entry name" value="PEP-util_enz_mobile_dom"/>
</dbReference>
<comment type="similarity">
    <text evidence="5 17">Belongs to the PEP-utilizing enzyme family.</text>
</comment>
<dbReference type="InterPro" id="IPR050499">
    <property type="entry name" value="PEP-utilizing_PTS_enzyme"/>
</dbReference>
<evidence type="ECO:0000256" key="12">
    <source>
        <dbReference type="ARBA" id="ARBA00022683"/>
    </source>
</evidence>
<comment type="subcellular location">
    <subcellularLocation>
        <location evidence="4 17">Cytoplasm</location>
    </subcellularLocation>
</comment>
<dbReference type="SUPFAM" id="SSF47831">
    <property type="entry name" value="Enzyme I of the PEP:sugar phosphotransferase system HPr-binding (sub)domain"/>
    <property type="match status" value="1"/>
</dbReference>
<dbReference type="Gene3D" id="3.50.30.10">
    <property type="entry name" value="Phosphohistidine domain"/>
    <property type="match status" value="1"/>
</dbReference>
<dbReference type="GO" id="GO:0046872">
    <property type="term" value="F:metal ion binding"/>
    <property type="evidence" value="ECO:0007669"/>
    <property type="project" value="UniProtKB-KW"/>
</dbReference>
<dbReference type="SUPFAM" id="SSF51621">
    <property type="entry name" value="Phosphoenolpyruvate/pyruvate domain"/>
    <property type="match status" value="1"/>
</dbReference>
<dbReference type="InterPro" id="IPR008731">
    <property type="entry name" value="PTS_EIN"/>
</dbReference>
<keyword evidence="9 17" id="KW-0963">Cytoplasm</keyword>
<evidence type="ECO:0000256" key="4">
    <source>
        <dbReference type="ARBA" id="ARBA00004496"/>
    </source>
</evidence>
<evidence type="ECO:0000256" key="3">
    <source>
        <dbReference type="ARBA" id="ARBA00002728"/>
    </source>
</evidence>
<sequence>MQIRNKGIAASNGVAIAKVYKLIEIPTNIFRTKVASVEDELKKLYDAIDLASKEVMNIRDLTSKNIGKEEASIFDAHLFMLKDAVILKQVEELIHKLECNAAYAYQQVMNEVRDDITHSNNDYMIERLADIKDITKRVVNKLNQQKTIDSFKNIKEPVIIVAEDLTPSETVSFDNQWVKGIITTKGSKTSHSAILARTLNIPAVVGIPSLNYLHDGDLVIVDGTKGIIIVNPTETVREEYLAIQNDYYKRTELWNLYKNKPTYTKDLHKIDLGANIGAPNDVSNALLEGAEGVGLYRTEFLYMQSLSMPKEEEQYLVYKDVLSKMKDQKVVIRTLDVGGDKNLLYLPVKDELNPFLGYRALRLSLAQKDVFKVQLRALLKASPYGNLHIMFPMVSTLDELREAKALLKECEEELRVENIKVASYKIGIMIEVPAAALFAKTFAKEVDFFSIGTNDLIQYLFAADRMNQNVSYLYQPYHPVVLNTIKNIIEAAHSENIWVGVCGEMGGDPKSALLLAGLGIDELSMNAHSILEIRYLLNQFTIDELKTFSNKTLELETNDEVYHYIKQFIKGI</sequence>
<feature type="active site" description="Proton donor" evidence="18">
    <location>
        <position position="502"/>
    </location>
</feature>
<feature type="binding site" evidence="20">
    <location>
        <position position="431"/>
    </location>
    <ligand>
        <name>Mg(2+)</name>
        <dbReference type="ChEBI" id="CHEBI:18420"/>
    </ligand>
</feature>
<evidence type="ECO:0000256" key="21">
    <source>
        <dbReference type="SAM" id="Coils"/>
    </source>
</evidence>
<keyword evidence="11 17" id="KW-0808">Transferase</keyword>
<comment type="catalytic activity">
    <reaction evidence="1 17">
        <text>L-histidyl-[protein] + phosphoenolpyruvate = N(pros)-phospho-L-histidyl-[protein] + pyruvate</text>
        <dbReference type="Rhea" id="RHEA:23880"/>
        <dbReference type="Rhea" id="RHEA-COMP:9745"/>
        <dbReference type="Rhea" id="RHEA-COMP:9746"/>
        <dbReference type="ChEBI" id="CHEBI:15361"/>
        <dbReference type="ChEBI" id="CHEBI:29979"/>
        <dbReference type="ChEBI" id="CHEBI:58702"/>
        <dbReference type="ChEBI" id="CHEBI:64837"/>
        <dbReference type="EC" id="2.7.3.9"/>
    </reaction>
</comment>
<dbReference type="Gene3D" id="1.10.274.10">
    <property type="entry name" value="PtsI, HPr-binding domain"/>
    <property type="match status" value="1"/>
</dbReference>
<evidence type="ECO:0000256" key="6">
    <source>
        <dbReference type="ARBA" id="ARBA00012232"/>
    </source>
</evidence>
<dbReference type="Pfam" id="PF02896">
    <property type="entry name" value="PEP-utilizers_C"/>
    <property type="match status" value="1"/>
</dbReference>
<proteinExistence type="inferred from homology"/>
<keyword evidence="14 17" id="KW-0418">Kinase</keyword>
<dbReference type="RefSeq" id="WP_026658091.1">
    <property type="nucleotide sequence ID" value="NC_022538.1"/>
</dbReference>
<feature type="domain" description="Phosphotransferase system enzyme I N-terminal" evidence="24">
    <location>
        <begin position="6"/>
        <end position="127"/>
    </location>
</feature>
<evidence type="ECO:0000313" key="25">
    <source>
        <dbReference type="EMBL" id="CCV64191.1"/>
    </source>
</evidence>
<dbReference type="OrthoDB" id="9765468at2"/>
<dbReference type="InterPro" id="IPR024692">
    <property type="entry name" value="PTS_EI"/>
</dbReference>
<keyword evidence="12 17" id="KW-0598">Phosphotransferase system</keyword>
<evidence type="ECO:0000256" key="14">
    <source>
        <dbReference type="ARBA" id="ARBA00022777"/>
    </source>
</evidence>
<dbReference type="InterPro" id="IPR040442">
    <property type="entry name" value="Pyrv_kinase-like_dom_sf"/>
</dbReference>
<dbReference type="Proteomes" id="UP000032740">
    <property type="component" value="Chromosome"/>
</dbReference>
<dbReference type="NCBIfam" id="TIGR01417">
    <property type="entry name" value="PTS_I_fam"/>
    <property type="match status" value="1"/>
</dbReference>
<evidence type="ECO:0000256" key="1">
    <source>
        <dbReference type="ARBA" id="ARBA00000683"/>
    </source>
</evidence>
<dbReference type="PRINTS" id="PR01736">
    <property type="entry name" value="PHPHTRNFRASE"/>
</dbReference>
<feature type="coiled-coil region" evidence="21">
    <location>
        <begin position="393"/>
        <end position="420"/>
    </location>
</feature>
<dbReference type="PANTHER" id="PTHR46244">
    <property type="entry name" value="PHOSPHOENOLPYRUVATE-PROTEIN PHOSPHOTRANSFERASE"/>
    <property type="match status" value="1"/>
</dbReference>
<evidence type="ECO:0000256" key="7">
    <source>
        <dbReference type="ARBA" id="ARBA00016544"/>
    </source>
</evidence>
<evidence type="ECO:0000256" key="20">
    <source>
        <dbReference type="PIRSR" id="PIRSR000732-3"/>
    </source>
</evidence>
<feature type="binding site" evidence="19">
    <location>
        <position position="465"/>
    </location>
    <ligand>
        <name>phosphoenolpyruvate</name>
        <dbReference type="ChEBI" id="CHEBI:58702"/>
    </ligand>
</feature>
<dbReference type="InterPro" id="IPR015813">
    <property type="entry name" value="Pyrv/PenolPyrv_kinase-like_dom"/>
</dbReference>
<comment type="cofactor">
    <cofactor evidence="2 17 20">
        <name>Mg(2+)</name>
        <dbReference type="ChEBI" id="CHEBI:18420"/>
    </cofactor>
</comment>
<evidence type="ECO:0000259" key="22">
    <source>
        <dbReference type="Pfam" id="PF00391"/>
    </source>
</evidence>
<dbReference type="Pfam" id="PF05524">
    <property type="entry name" value="PEP-utilisers_N"/>
    <property type="match status" value="1"/>
</dbReference>
<feature type="binding site" evidence="19">
    <location>
        <begin position="454"/>
        <end position="455"/>
    </location>
    <ligand>
        <name>phosphoenolpyruvate</name>
        <dbReference type="ChEBI" id="CHEBI:58702"/>
    </ligand>
</feature>
<evidence type="ECO:0000256" key="8">
    <source>
        <dbReference type="ARBA" id="ARBA00022448"/>
    </source>
</evidence>
<feature type="binding site" evidence="19">
    <location>
        <position position="297"/>
    </location>
    <ligand>
        <name>phosphoenolpyruvate</name>
        <dbReference type="ChEBI" id="CHEBI:58702"/>
    </ligand>
</feature>
<keyword evidence="8 17" id="KW-0813">Transport</keyword>
<evidence type="ECO:0000256" key="5">
    <source>
        <dbReference type="ARBA" id="ARBA00007837"/>
    </source>
</evidence>
<evidence type="ECO:0000256" key="17">
    <source>
        <dbReference type="PIRNR" id="PIRNR000732"/>
    </source>
</evidence>
<keyword evidence="15 17" id="KW-0460">Magnesium</keyword>
<feature type="active site" description="Tele-phosphohistidine intermediate" evidence="18">
    <location>
        <position position="191"/>
    </location>
</feature>
<dbReference type="InterPro" id="IPR006318">
    <property type="entry name" value="PTS_EI-like"/>
</dbReference>
<dbReference type="Pfam" id="PF00391">
    <property type="entry name" value="PEP-utilizers"/>
    <property type="match status" value="1"/>
</dbReference>
<evidence type="ECO:0000259" key="24">
    <source>
        <dbReference type="Pfam" id="PF05524"/>
    </source>
</evidence>
<accession>U4KRI3</accession>
<dbReference type="Gene3D" id="3.20.20.60">
    <property type="entry name" value="Phosphoenolpyruvate-binding domains"/>
    <property type="match status" value="1"/>
</dbReference>
<protein>
    <recommendedName>
        <fullName evidence="7 17">Phosphoenolpyruvate-protein phosphotransferase</fullName>
        <ecNumber evidence="6 17">2.7.3.9</ecNumber>
    </recommendedName>
    <alternativeName>
        <fullName evidence="16 17">Phosphotransferase system, enzyme I</fullName>
    </alternativeName>
</protein>
<reference evidence="25 26" key="1">
    <citation type="journal article" date="2013" name="J. Mol. Microbiol. Biotechnol.">
        <title>Analysis of the Complete Genomes of Acholeplasma brassicae , A. palmae and A. laidlawii and Their Comparison to the Obligate Parasites from ' Candidatus Phytoplasma'.</title>
        <authorList>
            <person name="Kube M."/>
            <person name="Siewert C."/>
            <person name="Migdoll A.M."/>
            <person name="Duduk B."/>
            <person name="Holz S."/>
            <person name="Rabus R."/>
            <person name="Seemuller E."/>
            <person name="Mitrovic J."/>
            <person name="Muller I."/>
            <person name="Buttner C."/>
            <person name="Reinhardt R."/>
        </authorList>
    </citation>
    <scope>NUCLEOTIDE SEQUENCE [LARGE SCALE GENOMIC DNA]</scope>
    <source>
        <strain evidence="25 26">J233</strain>
    </source>
</reference>
<evidence type="ECO:0000256" key="10">
    <source>
        <dbReference type="ARBA" id="ARBA00022597"/>
    </source>
</evidence>
<organism evidence="25 26">
    <name type="scientific">Alteracholeplasma palmae (strain ATCC 49389 / J233)</name>
    <name type="common">Acholeplasma palmae</name>
    <dbReference type="NCBI Taxonomy" id="1318466"/>
    <lineage>
        <taxon>Bacteria</taxon>
        <taxon>Bacillati</taxon>
        <taxon>Mycoplasmatota</taxon>
        <taxon>Mollicutes</taxon>
        <taxon>Acholeplasmatales</taxon>
        <taxon>Acholeplasmataceae</taxon>
        <taxon>Acholeplasma</taxon>
    </lineage>
</organism>
<dbReference type="EMBL" id="FO681347">
    <property type="protein sequence ID" value="CCV64191.1"/>
    <property type="molecule type" value="Genomic_DNA"/>
</dbReference>
<evidence type="ECO:0000259" key="23">
    <source>
        <dbReference type="Pfam" id="PF02896"/>
    </source>
</evidence>
<dbReference type="PIRSF" id="PIRSF000732">
    <property type="entry name" value="PTS_enzyme_I"/>
    <property type="match status" value="1"/>
</dbReference>
<dbReference type="GO" id="GO:0008965">
    <property type="term" value="F:phosphoenolpyruvate-protein phosphotransferase activity"/>
    <property type="evidence" value="ECO:0007669"/>
    <property type="project" value="UniProtKB-EC"/>
</dbReference>
<dbReference type="InterPro" id="IPR000121">
    <property type="entry name" value="PEP_util_C"/>
</dbReference>
<dbReference type="SUPFAM" id="SSF52009">
    <property type="entry name" value="Phosphohistidine domain"/>
    <property type="match status" value="1"/>
</dbReference>
<evidence type="ECO:0000256" key="2">
    <source>
        <dbReference type="ARBA" id="ARBA00001946"/>
    </source>
</evidence>
<gene>
    <name evidence="25" type="primary">ptsI</name>
    <name evidence="25" type="ORF">BN85406140</name>
</gene>
<evidence type="ECO:0000256" key="9">
    <source>
        <dbReference type="ARBA" id="ARBA00022490"/>
    </source>
</evidence>
<evidence type="ECO:0000256" key="15">
    <source>
        <dbReference type="ARBA" id="ARBA00022842"/>
    </source>
</evidence>
<comment type="function">
    <text evidence="3 17">General (non sugar-specific) component of the phosphoenolpyruvate-dependent sugar phosphotransferase system (sugar PTS). This major carbohydrate active-transport system catalyzes the phosphorylation of incoming sugar substrates concomitantly with their translocation across the cell membrane. Enzyme I transfers the phosphoryl group from phosphoenolpyruvate (PEP) to the phosphoryl carrier protein (HPr).</text>
</comment>
<dbReference type="GO" id="GO:0016301">
    <property type="term" value="F:kinase activity"/>
    <property type="evidence" value="ECO:0007669"/>
    <property type="project" value="UniProtKB-KW"/>
</dbReference>
<evidence type="ECO:0000256" key="18">
    <source>
        <dbReference type="PIRSR" id="PIRSR000732-1"/>
    </source>
</evidence>
<evidence type="ECO:0000256" key="11">
    <source>
        <dbReference type="ARBA" id="ARBA00022679"/>
    </source>
</evidence>
<feature type="domain" description="PEP-utilising enzyme C-terminal" evidence="23">
    <location>
        <begin position="254"/>
        <end position="540"/>
    </location>
</feature>
<dbReference type="InterPro" id="IPR036618">
    <property type="entry name" value="PtsI_HPr-bd_sf"/>
</dbReference>
<feature type="binding site" evidence="19">
    <location>
        <position position="333"/>
    </location>
    <ligand>
        <name>phosphoenolpyruvate</name>
        <dbReference type="ChEBI" id="CHEBI:58702"/>
    </ligand>
</feature>
<dbReference type="EC" id="2.7.3.9" evidence="6 17"/>
<dbReference type="PROSITE" id="PS00742">
    <property type="entry name" value="PEP_ENZYMES_2"/>
    <property type="match status" value="1"/>
</dbReference>
<dbReference type="InterPro" id="IPR036637">
    <property type="entry name" value="Phosphohistidine_dom_sf"/>
</dbReference>
<dbReference type="AlphaFoldDB" id="U4KRI3"/>
<feature type="domain" description="PEP-utilising enzyme mobile" evidence="22">
    <location>
        <begin position="154"/>
        <end position="226"/>
    </location>
</feature>
<evidence type="ECO:0000256" key="16">
    <source>
        <dbReference type="ARBA" id="ARBA00033235"/>
    </source>
</evidence>
<dbReference type="KEGG" id="apal:BN85406140"/>
<name>U4KRI3_ALTPJ</name>
<dbReference type="STRING" id="1318466.BN85406140"/>
<evidence type="ECO:0000256" key="19">
    <source>
        <dbReference type="PIRSR" id="PIRSR000732-2"/>
    </source>
</evidence>
<keyword evidence="26" id="KW-1185">Reference proteome</keyword>
<dbReference type="HOGENOM" id="CLU_007308_7_0_14"/>
<keyword evidence="10 17" id="KW-0762">Sugar transport</keyword>